<proteinExistence type="predicted"/>
<protein>
    <submittedName>
        <fullName evidence="2">Copper chaperone CopZ</fullName>
    </submittedName>
</protein>
<evidence type="ECO:0000313" key="2">
    <source>
        <dbReference type="EMBL" id="MBB3891464.1"/>
    </source>
</evidence>
<accession>A0A839ZZL3</accession>
<dbReference type="PROSITE" id="PS50846">
    <property type="entry name" value="HMA_2"/>
    <property type="match status" value="1"/>
</dbReference>
<dbReference type="EMBL" id="JACIDK010000002">
    <property type="protein sequence ID" value="MBB3891464.1"/>
    <property type="molecule type" value="Genomic_DNA"/>
</dbReference>
<sequence length="73" mass="7434">MDEALKATTLTVTGMTCSGCASKVDTALRGLEGVQDVSLHYPDTTVGVLHGAAVTPEILRDAVTSLGFEVAAA</sequence>
<dbReference type="Pfam" id="PF00403">
    <property type="entry name" value="HMA"/>
    <property type="match status" value="1"/>
</dbReference>
<feature type="domain" description="HMA" evidence="1">
    <location>
        <begin position="6"/>
        <end position="71"/>
    </location>
</feature>
<dbReference type="RefSeq" id="WP_183772322.1">
    <property type="nucleotide sequence ID" value="NZ_JACIDK010000002.1"/>
</dbReference>
<dbReference type="CDD" id="cd00371">
    <property type="entry name" value="HMA"/>
    <property type="match status" value="1"/>
</dbReference>
<dbReference type="Gene3D" id="3.30.70.100">
    <property type="match status" value="1"/>
</dbReference>
<evidence type="ECO:0000313" key="3">
    <source>
        <dbReference type="Proteomes" id="UP000530564"/>
    </source>
</evidence>
<keyword evidence="3" id="KW-1185">Reference proteome</keyword>
<organism evidence="2 3">
    <name type="scientific">Phenylobacterium haematophilum</name>
    <dbReference type="NCBI Taxonomy" id="98513"/>
    <lineage>
        <taxon>Bacteria</taxon>
        <taxon>Pseudomonadati</taxon>
        <taxon>Pseudomonadota</taxon>
        <taxon>Alphaproteobacteria</taxon>
        <taxon>Caulobacterales</taxon>
        <taxon>Caulobacteraceae</taxon>
        <taxon>Phenylobacterium</taxon>
    </lineage>
</organism>
<name>A0A839ZZL3_9CAUL</name>
<comment type="caution">
    <text evidence="2">The sequence shown here is derived from an EMBL/GenBank/DDBJ whole genome shotgun (WGS) entry which is preliminary data.</text>
</comment>
<evidence type="ECO:0000259" key="1">
    <source>
        <dbReference type="PROSITE" id="PS50846"/>
    </source>
</evidence>
<dbReference type="InterPro" id="IPR036163">
    <property type="entry name" value="HMA_dom_sf"/>
</dbReference>
<dbReference type="GO" id="GO:0046872">
    <property type="term" value="F:metal ion binding"/>
    <property type="evidence" value="ECO:0007669"/>
    <property type="project" value="InterPro"/>
</dbReference>
<dbReference type="AlphaFoldDB" id="A0A839ZZL3"/>
<dbReference type="Proteomes" id="UP000530564">
    <property type="component" value="Unassembled WGS sequence"/>
</dbReference>
<reference evidence="2 3" key="1">
    <citation type="submission" date="2020-08" db="EMBL/GenBank/DDBJ databases">
        <title>Genomic Encyclopedia of Type Strains, Phase IV (KMG-IV): sequencing the most valuable type-strain genomes for metagenomic binning, comparative biology and taxonomic classification.</title>
        <authorList>
            <person name="Goeker M."/>
        </authorList>
    </citation>
    <scope>NUCLEOTIDE SEQUENCE [LARGE SCALE GENOMIC DNA]</scope>
    <source>
        <strain evidence="2 3">DSM 21793</strain>
    </source>
</reference>
<dbReference type="InterPro" id="IPR006121">
    <property type="entry name" value="HMA_dom"/>
</dbReference>
<gene>
    <name evidence="2" type="ORF">GGQ61_002181</name>
</gene>
<dbReference type="SUPFAM" id="SSF55008">
    <property type="entry name" value="HMA, heavy metal-associated domain"/>
    <property type="match status" value="1"/>
</dbReference>